<sequence>MVNEGFTAIEPVLYEPPSRGDPLEVLSLAELDRRMRRAGVGGRTERPGFHLIVHVQSGLLIHTVDFREYVVGDGAWLWVRPGQVQRFADLGEVAGAVVLFKQEFVDRPTATDIGLDNPHGRTLWSLAGDRAEGADLALRHLRHEYDLIPRTSSARHAILRHLLSALLLTFTDPQSLLGSPTEGHREPFTVFRDAVEARFAHHREVGYYAHTLGYSPRTLRRATLAAVGMGAKEFIDQRIILEAKRLLAHEDDSVAQIASRLGFHDASNFVKYFVQRAGHTPAAFRAAQRTGQAS</sequence>
<dbReference type="Proteomes" id="UP001500653">
    <property type="component" value="Unassembled WGS sequence"/>
</dbReference>
<keyword evidence="3" id="KW-0804">Transcription</keyword>
<organism evidence="5 6">
    <name type="scientific">Prauserella halophila</name>
    <dbReference type="NCBI Taxonomy" id="185641"/>
    <lineage>
        <taxon>Bacteria</taxon>
        <taxon>Bacillati</taxon>
        <taxon>Actinomycetota</taxon>
        <taxon>Actinomycetes</taxon>
        <taxon>Pseudonocardiales</taxon>
        <taxon>Pseudonocardiaceae</taxon>
        <taxon>Prauserella</taxon>
    </lineage>
</organism>
<dbReference type="SMART" id="SM00342">
    <property type="entry name" value="HTH_ARAC"/>
    <property type="match status" value="1"/>
</dbReference>
<proteinExistence type="predicted"/>
<protein>
    <submittedName>
        <fullName evidence="5">AraC family transcriptional regulator</fullName>
    </submittedName>
</protein>
<dbReference type="Gene3D" id="1.10.10.60">
    <property type="entry name" value="Homeodomain-like"/>
    <property type="match status" value="1"/>
</dbReference>
<keyword evidence="1" id="KW-0805">Transcription regulation</keyword>
<reference evidence="5 6" key="1">
    <citation type="journal article" date="2019" name="Int. J. Syst. Evol. Microbiol.">
        <title>The Global Catalogue of Microorganisms (GCM) 10K type strain sequencing project: providing services to taxonomists for standard genome sequencing and annotation.</title>
        <authorList>
            <consortium name="The Broad Institute Genomics Platform"/>
            <consortium name="The Broad Institute Genome Sequencing Center for Infectious Disease"/>
            <person name="Wu L."/>
            <person name="Ma J."/>
        </authorList>
    </citation>
    <scope>NUCLEOTIDE SEQUENCE [LARGE SCALE GENOMIC DNA]</scope>
    <source>
        <strain evidence="5 6">JCM 13023</strain>
    </source>
</reference>
<dbReference type="RefSeq" id="WP_253865758.1">
    <property type="nucleotide sequence ID" value="NZ_BAAALN010000016.1"/>
</dbReference>
<dbReference type="PANTHER" id="PTHR43280:SF32">
    <property type="entry name" value="TRANSCRIPTIONAL REGULATORY PROTEIN"/>
    <property type="match status" value="1"/>
</dbReference>
<gene>
    <name evidence="5" type="ORF">GCM10009676_38630</name>
</gene>
<comment type="caution">
    <text evidence="5">The sequence shown here is derived from an EMBL/GenBank/DDBJ whole genome shotgun (WGS) entry which is preliminary data.</text>
</comment>
<dbReference type="InterPro" id="IPR018060">
    <property type="entry name" value="HTH_AraC"/>
</dbReference>
<feature type="domain" description="HTH araC/xylS-type" evidence="4">
    <location>
        <begin position="189"/>
        <end position="287"/>
    </location>
</feature>
<evidence type="ECO:0000313" key="5">
    <source>
        <dbReference type="EMBL" id="GAA1248575.1"/>
    </source>
</evidence>
<keyword evidence="6" id="KW-1185">Reference proteome</keyword>
<dbReference type="Pfam" id="PF12833">
    <property type="entry name" value="HTH_18"/>
    <property type="match status" value="1"/>
</dbReference>
<keyword evidence="2" id="KW-0238">DNA-binding</keyword>
<evidence type="ECO:0000256" key="3">
    <source>
        <dbReference type="ARBA" id="ARBA00023163"/>
    </source>
</evidence>
<evidence type="ECO:0000256" key="2">
    <source>
        <dbReference type="ARBA" id="ARBA00023125"/>
    </source>
</evidence>
<name>A0ABN1WJ57_9PSEU</name>
<evidence type="ECO:0000256" key="1">
    <source>
        <dbReference type="ARBA" id="ARBA00023015"/>
    </source>
</evidence>
<evidence type="ECO:0000259" key="4">
    <source>
        <dbReference type="PROSITE" id="PS01124"/>
    </source>
</evidence>
<evidence type="ECO:0000313" key="6">
    <source>
        <dbReference type="Proteomes" id="UP001500653"/>
    </source>
</evidence>
<dbReference type="PANTHER" id="PTHR43280">
    <property type="entry name" value="ARAC-FAMILY TRANSCRIPTIONAL REGULATOR"/>
    <property type="match status" value="1"/>
</dbReference>
<accession>A0ABN1WJ57</accession>
<dbReference type="InterPro" id="IPR009057">
    <property type="entry name" value="Homeodomain-like_sf"/>
</dbReference>
<dbReference type="SUPFAM" id="SSF46689">
    <property type="entry name" value="Homeodomain-like"/>
    <property type="match status" value="1"/>
</dbReference>
<dbReference type="PROSITE" id="PS01124">
    <property type="entry name" value="HTH_ARAC_FAMILY_2"/>
    <property type="match status" value="1"/>
</dbReference>
<dbReference type="EMBL" id="BAAALN010000016">
    <property type="protein sequence ID" value="GAA1248575.1"/>
    <property type="molecule type" value="Genomic_DNA"/>
</dbReference>